<sequence length="130" mass="14779">MCYRLVERFSVCRCVYYEHSIDMCAAANQHGHRIQEKTILVGYLCGHHSDQDTHQSSSFTTGFTDSAYASRDSHHRSPPGAAAWRSFPLALFELKAWAVYLFSFRRRHSSVPPSGLTRLFAPYHVPASMP</sequence>
<dbReference type="RefSeq" id="XP_024325183.1">
    <property type="nucleotide sequence ID" value="XM_024466678.1"/>
</dbReference>
<gene>
    <name evidence="1" type="ORF">VC83_03029</name>
</gene>
<dbReference type="GeneID" id="36286106"/>
<protein>
    <submittedName>
        <fullName evidence="1">Uncharacterized protein</fullName>
    </submittedName>
</protein>
<name>A0A177ADM5_9PEZI</name>
<dbReference type="OrthoDB" id="5355526at2759"/>
<organism evidence="1">
    <name type="scientific">Pseudogymnoascus destructans</name>
    <dbReference type="NCBI Taxonomy" id="655981"/>
    <lineage>
        <taxon>Eukaryota</taxon>
        <taxon>Fungi</taxon>
        <taxon>Dikarya</taxon>
        <taxon>Ascomycota</taxon>
        <taxon>Pezizomycotina</taxon>
        <taxon>Leotiomycetes</taxon>
        <taxon>Thelebolales</taxon>
        <taxon>Thelebolaceae</taxon>
        <taxon>Pseudogymnoascus</taxon>
    </lineage>
</organism>
<dbReference type="AlphaFoldDB" id="A0A177ADM5"/>
<proteinExistence type="predicted"/>
<dbReference type="Proteomes" id="UP000077154">
    <property type="component" value="Unassembled WGS sequence"/>
</dbReference>
<evidence type="ECO:0000313" key="1">
    <source>
        <dbReference type="EMBL" id="OAF59900.1"/>
    </source>
</evidence>
<accession>A0A177ADM5</accession>
<reference evidence="1" key="1">
    <citation type="submission" date="2016-03" db="EMBL/GenBank/DDBJ databases">
        <title>Updated assembly of Pseudogymnoascus destructans, the fungus causing white-nose syndrome of bats.</title>
        <authorList>
            <person name="Palmer J.M."/>
            <person name="Drees K.P."/>
            <person name="Foster J.T."/>
            <person name="Lindner D.L."/>
        </authorList>
    </citation>
    <scope>NUCLEOTIDE SEQUENCE [LARGE SCALE GENOMIC DNA]</scope>
    <source>
        <strain evidence="1">20631-21</strain>
    </source>
</reference>
<dbReference type="EMBL" id="KV441392">
    <property type="protein sequence ID" value="OAF59900.1"/>
    <property type="molecule type" value="Genomic_DNA"/>
</dbReference>